<feature type="compositionally biased region" description="Pro residues" evidence="1">
    <location>
        <begin position="13"/>
        <end position="22"/>
    </location>
</feature>
<sequence>AAEALETLRPGPHRPLTPPSTPRPSLLKLALNPLPDADAPGPPRAFELEAWRLVFGRLEPLFADLGCASLGRHAGPVSPGPEADSLVDRASKAFGRAWPTSTRMISGMHLVQRLYESRQWERLDLATTWAPLPSRIQRRRCEQINLLALTSAFYTKSVASVLHIAKDFCCRYQGPQHRAEHPGPGCRPHPVQRADAASHGRPAAPPARYPLLLMTAQGFLLTGKYRRALLALTHLRRVRQDDPLVPCWPRPPSPRWPASGTWPIGISLWPTPVQCSPATPNCGPAWLPGGFCTASACCATPPQATSARLNAQPEGETAEQRQRNDLRPTAAHNLLVLYKSVGNEAMVSRLLREHLVIH</sequence>
<organism evidence="2 3">
    <name type="scientific">Macrostomum lignano</name>
    <dbReference type="NCBI Taxonomy" id="282301"/>
    <lineage>
        <taxon>Eukaryota</taxon>
        <taxon>Metazoa</taxon>
        <taxon>Spiralia</taxon>
        <taxon>Lophotrochozoa</taxon>
        <taxon>Platyhelminthes</taxon>
        <taxon>Rhabditophora</taxon>
        <taxon>Macrostomorpha</taxon>
        <taxon>Macrostomida</taxon>
        <taxon>Macrostomidae</taxon>
        <taxon>Macrostomum</taxon>
    </lineage>
</organism>
<feature type="region of interest" description="Disordered" evidence="1">
    <location>
        <begin position="179"/>
        <end position="202"/>
    </location>
</feature>
<evidence type="ECO:0000313" key="2">
    <source>
        <dbReference type="Proteomes" id="UP000095280"/>
    </source>
</evidence>
<feature type="region of interest" description="Disordered" evidence="1">
    <location>
        <begin position="1"/>
        <end position="34"/>
    </location>
</feature>
<proteinExistence type="predicted"/>
<reference evidence="3" key="1">
    <citation type="submission" date="2016-11" db="UniProtKB">
        <authorList>
            <consortium name="WormBaseParasite"/>
        </authorList>
    </citation>
    <scope>IDENTIFICATION</scope>
</reference>
<name>A0A1I8FD87_9PLAT</name>
<accession>A0A1I8FD87</accession>
<dbReference type="Proteomes" id="UP000095280">
    <property type="component" value="Unplaced"/>
</dbReference>
<keyword evidence="2" id="KW-1185">Reference proteome</keyword>
<dbReference type="AlphaFoldDB" id="A0A1I8FD87"/>
<protein>
    <submittedName>
        <fullName evidence="3">Foie-gras_1 domain-containing protein</fullName>
    </submittedName>
</protein>
<evidence type="ECO:0000256" key="1">
    <source>
        <dbReference type="SAM" id="MobiDB-lite"/>
    </source>
</evidence>
<dbReference type="WBParaSite" id="maker-unitig_28657-snap-gene-0.1-mRNA-1">
    <property type="protein sequence ID" value="maker-unitig_28657-snap-gene-0.1-mRNA-1"/>
    <property type="gene ID" value="maker-unitig_28657-snap-gene-0.1"/>
</dbReference>
<evidence type="ECO:0000313" key="3">
    <source>
        <dbReference type="WBParaSite" id="maker-unitig_28657-snap-gene-0.1-mRNA-1"/>
    </source>
</evidence>